<reference evidence="9" key="1">
    <citation type="submission" date="2020-10" db="EMBL/GenBank/DDBJ databases">
        <authorList>
            <person name="Gilroy R."/>
        </authorList>
    </citation>
    <scope>NUCLEOTIDE SEQUENCE</scope>
    <source>
        <strain evidence="9">10669</strain>
    </source>
</reference>
<evidence type="ECO:0000256" key="8">
    <source>
        <dbReference type="PIRSR" id="PIRSR602481-2"/>
    </source>
</evidence>
<evidence type="ECO:0000256" key="2">
    <source>
        <dbReference type="ARBA" id="ARBA00022491"/>
    </source>
</evidence>
<gene>
    <name evidence="9" type="ORF">IAC75_00230</name>
</gene>
<name>A0A9D1NI72_9BACT</name>
<dbReference type="GO" id="GO:0045892">
    <property type="term" value="P:negative regulation of DNA-templated transcription"/>
    <property type="evidence" value="ECO:0007669"/>
    <property type="project" value="TreeGrafter"/>
</dbReference>
<dbReference type="InterPro" id="IPR036388">
    <property type="entry name" value="WH-like_DNA-bd_sf"/>
</dbReference>
<proteinExistence type="inferred from homology"/>
<keyword evidence="6" id="KW-0804">Transcription</keyword>
<dbReference type="InterPro" id="IPR036390">
    <property type="entry name" value="WH_DNA-bd_sf"/>
</dbReference>
<keyword evidence="4" id="KW-0805">Transcription regulation</keyword>
<evidence type="ECO:0000313" key="9">
    <source>
        <dbReference type="EMBL" id="HIV03569.1"/>
    </source>
</evidence>
<feature type="binding site" evidence="7">
    <location>
        <position position="132"/>
    </location>
    <ligand>
        <name>Zn(2+)</name>
        <dbReference type="ChEBI" id="CHEBI:29105"/>
    </ligand>
</feature>
<dbReference type="PANTHER" id="PTHR33202:SF8">
    <property type="entry name" value="PEROXIDE-RESPONSIVE REPRESSOR PERR"/>
    <property type="match status" value="1"/>
</dbReference>
<evidence type="ECO:0000256" key="4">
    <source>
        <dbReference type="ARBA" id="ARBA00023015"/>
    </source>
</evidence>
<dbReference type="PANTHER" id="PTHR33202">
    <property type="entry name" value="ZINC UPTAKE REGULATION PROTEIN"/>
    <property type="match status" value="1"/>
</dbReference>
<comment type="caution">
    <text evidence="9">The sequence shown here is derived from an EMBL/GenBank/DDBJ whole genome shotgun (WGS) entry which is preliminary data.</text>
</comment>
<evidence type="ECO:0000256" key="6">
    <source>
        <dbReference type="ARBA" id="ARBA00023163"/>
    </source>
</evidence>
<dbReference type="Gene3D" id="1.10.10.10">
    <property type="entry name" value="Winged helix-like DNA-binding domain superfamily/Winged helix DNA-binding domain"/>
    <property type="match status" value="1"/>
</dbReference>
<dbReference type="GO" id="GO:1900376">
    <property type="term" value="P:regulation of secondary metabolite biosynthetic process"/>
    <property type="evidence" value="ECO:0007669"/>
    <property type="project" value="TreeGrafter"/>
</dbReference>
<evidence type="ECO:0000256" key="1">
    <source>
        <dbReference type="ARBA" id="ARBA00007957"/>
    </source>
</evidence>
<sequence>MELPDPDAVLAAHGIRPSRQRRAILKFLAEHPCHPTAEDVYQALYGKIRTLSRTTVYNTLRLLCAKGAAQMVTLEENEMRFDACVRPHGHFKCSVCGKIYDFPCAPLFEEAEKKLPPGFIRREMQFYVLGICGSCNAARQRSRRASA</sequence>
<keyword evidence="5" id="KW-0238">DNA-binding</keyword>
<comment type="cofactor">
    <cofactor evidence="8">
        <name>Mn(2+)</name>
        <dbReference type="ChEBI" id="CHEBI:29035"/>
    </cofactor>
    <cofactor evidence="8">
        <name>Fe(2+)</name>
        <dbReference type="ChEBI" id="CHEBI:29033"/>
    </cofactor>
    <text evidence="8">Binds 1 Mn(2+) or Fe(2+) ion per subunit.</text>
</comment>
<dbReference type="InterPro" id="IPR043135">
    <property type="entry name" value="Fur_C"/>
</dbReference>
<keyword evidence="7" id="KW-0479">Metal-binding</keyword>
<dbReference type="Pfam" id="PF01475">
    <property type="entry name" value="FUR"/>
    <property type="match status" value="1"/>
</dbReference>
<evidence type="ECO:0000256" key="7">
    <source>
        <dbReference type="PIRSR" id="PIRSR602481-1"/>
    </source>
</evidence>
<organism evidence="9 10">
    <name type="scientific">Candidatus Spyradosoma merdigallinarum</name>
    <dbReference type="NCBI Taxonomy" id="2840950"/>
    <lineage>
        <taxon>Bacteria</taxon>
        <taxon>Pseudomonadati</taxon>
        <taxon>Verrucomicrobiota</taxon>
        <taxon>Opitutia</taxon>
        <taxon>Opitutia incertae sedis</taxon>
        <taxon>Candidatus Spyradosoma</taxon>
    </lineage>
</organism>
<feature type="binding site" evidence="8">
    <location>
        <position position="109"/>
    </location>
    <ligand>
        <name>Fe cation</name>
        <dbReference type="ChEBI" id="CHEBI:24875"/>
    </ligand>
</feature>
<reference evidence="9" key="2">
    <citation type="journal article" date="2021" name="PeerJ">
        <title>Extensive microbial diversity within the chicken gut microbiome revealed by metagenomics and culture.</title>
        <authorList>
            <person name="Gilroy R."/>
            <person name="Ravi A."/>
            <person name="Getino M."/>
            <person name="Pursley I."/>
            <person name="Horton D.L."/>
            <person name="Alikhan N.F."/>
            <person name="Baker D."/>
            <person name="Gharbi K."/>
            <person name="Hall N."/>
            <person name="Watson M."/>
            <person name="Adriaenssens E.M."/>
            <person name="Foster-Nyarko E."/>
            <person name="Jarju S."/>
            <person name="Secka A."/>
            <person name="Antonio M."/>
            <person name="Oren A."/>
            <person name="Chaudhuri R.R."/>
            <person name="La Ragione R."/>
            <person name="Hildebrand F."/>
            <person name="Pallen M.J."/>
        </authorList>
    </citation>
    <scope>NUCLEOTIDE SEQUENCE</scope>
    <source>
        <strain evidence="9">10669</strain>
    </source>
</reference>
<comment type="similarity">
    <text evidence="1">Belongs to the Fur family.</text>
</comment>
<evidence type="ECO:0000256" key="3">
    <source>
        <dbReference type="ARBA" id="ARBA00022833"/>
    </source>
</evidence>
<dbReference type="SUPFAM" id="SSF46785">
    <property type="entry name" value="Winged helix' DNA-binding domain"/>
    <property type="match status" value="1"/>
</dbReference>
<protein>
    <submittedName>
        <fullName evidence="9">Transcriptional repressor</fullName>
    </submittedName>
</protein>
<dbReference type="EMBL" id="DVOG01000010">
    <property type="protein sequence ID" value="HIV03569.1"/>
    <property type="molecule type" value="Genomic_DNA"/>
</dbReference>
<dbReference type="GO" id="GO:0008270">
    <property type="term" value="F:zinc ion binding"/>
    <property type="evidence" value="ECO:0007669"/>
    <property type="project" value="TreeGrafter"/>
</dbReference>
<dbReference type="AlphaFoldDB" id="A0A9D1NI72"/>
<dbReference type="CDD" id="cd07153">
    <property type="entry name" value="Fur_like"/>
    <property type="match status" value="1"/>
</dbReference>
<evidence type="ECO:0000313" key="10">
    <source>
        <dbReference type="Proteomes" id="UP000886812"/>
    </source>
</evidence>
<dbReference type="Proteomes" id="UP000886812">
    <property type="component" value="Unassembled WGS sequence"/>
</dbReference>
<evidence type="ECO:0000256" key="5">
    <source>
        <dbReference type="ARBA" id="ARBA00023125"/>
    </source>
</evidence>
<comment type="cofactor">
    <cofactor evidence="7">
        <name>Zn(2+)</name>
        <dbReference type="ChEBI" id="CHEBI:29105"/>
    </cofactor>
    <text evidence="7">Binds 1 zinc ion per subunit.</text>
</comment>
<dbReference type="GO" id="GO:0000976">
    <property type="term" value="F:transcription cis-regulatory region binding"/>
    <property type="evidence" value="ECO:0007669"/>
    <property type="project" value="TreeGrafter"/>
</dbReference>
<keyword evidence="2" id="KW-0678">Repressor</keyword>
<dbReference type="InterPro" id="IPR002481">
    <property type="entry name" value="FUR"/>
</dbReference>
<dbReference type="Gene3D" id="3.30.1490.190">
    <property type="match status" value="1"/>
</dbReference>
<accession>A0A9D1NI72</accession>
<feature type="binding site" evidence="7">
    <location>
        <position position="135"/>
    </location>
    <ligand>
        <name>Zn(2+)</name>
        <dbReference type="ChEBI" id="CHEBI:29105"/>
    </ligand>
</feature>
<dbReference type="GO" id="GO:0003700">
    <property type="term" value="F:DNA-binding transcription factor activity"/>
    <property type="evidence" value="ECO:0007669"/>
    <property type="project" value="InterPro"/>
</dbReference>
<keyword evidence="3 7" id="KW-0862">Zinc</keyword>
<feature type="binding site" evidence="7">
    <location>
        <position position="96"/>
    </location>
    <ligand>
        <name>Zn(2+)</name>
        <dbReference type="ChEBI" id="CHEBI:29105"/>
    </ligand>
</feature>
<keyword evidence="8" id="KW-0408">Iron</keyword>
<feature type="binding site" evidence="7">
    <location>
        <position position="93"/>
    </location>
    <ligand>
        <name>Zn(2+)</name>
        <dbReference type="ChEBI" id="CHEBI:29105"/>
    </ligand>
</feature>